<dbReference type="Pfam" id="PF05199">
    <property type="entry name" value="GMC_oxred_C"/>
    <property type="match status" value="1"/>
</dbReference>
<dbReference type="Gramene" id="PHT92819">
    <property type="protein sequence ID" value="PHT92819"/>
    <property type="gene ID" value="T459_00701"/>
</dbReference>
<dbReference type="Gene3D" id="3.50.50.60">
    <property type="entry name" value="FAD/NAD(P)-binding domain"/>
    <property type="match status" value="1"/>
</dbReference>
<comment type="caution">
    <text evidence="6">The sequence shown here is derived from an EMBL/GenBank/DDBJ whole genome shotgun (WGS) entry which is preliminary data.</text>
</comment>
<feature type="domain" description="Glucose-methanol-choline oxidoreductase C-terminal" evidence="5">
    <location>
        <begin position="103"/>
        <end position="182"/>
    </location>
</feature>
<dbReference type="AlphaFoldDB" id="A0A2G3AF04"/>
<evidence type="ECO:0000256" key="4">
    <source>
        <dbReference type="SAM" id="MobiDB-lite"/>
    </source>
</evidence>
<reference evidence="6 7" key="1">
    <citation type="journal article" date="2014" name="Nat. Genet.">
        <title>Genome sequence of the hot pepper provides insights into the evolution of pungency in Capsicum species.</title>
        <authorList>
            <person name="Kim S."/>
            <person name="Park M."/>
            <person name="Yeom S.I."/>
            <person name="Kim Y.M."/>
            <person name="Lee J.M."/>
            <person name="Lee H.A."/>
            <person name="Seo E."/>
            <person name="Choi J."/>
            <person name="Cheong K."/>
            <person name="Kim K.T."/>
            <person name="Jung K."/>
            <person name="Lee G.W."/>
            <person name="Oh S.K."/>
            <person name="Bae C."/>
            <person name="Kim S.B."/>
            <person name="Lee H.Y."/>
            <person name="Kim S.Y."/>
            <person name="Kim M.S."/>
            <person name="Kang B.C."/>
            <person name="Jo Y.D."/>
            <person name="Yang H.B."/>
            <person name="Jeong H.J."/>
            <person name="Kang W.H."/>
            <person name="Kwon J.K."/>
            <person name="Shin C."/>
            <person name="Lim J.Y."/>
            <person name="Park J.H."/>
            <person name="Huh J.H."/>
            <person name="Kim J.S."/>
            <person name="Kim B.D."/>
            <person name="Cohen O."/>
            <person name="Paran I."/>
            <person name="Suh M.C."/>
            <person name="Lee S.B."/>
            <person name="Kim Y.K."/>
            <person name="Shin Y."/>
            <person name="Noh S.J."/>
            <person name="Park J."/>
            <person name="Seo Y.S."/>
            <person name="Kwon S.Y."/>
            <person name="Kim H.A."/>
            <person name="Park J.M."/>
            <person name="Kim H.J."/>
            <person name="Choi S.B."/>
            <person name="Bosland P.W."/>
            <person name="Reeves G."/>
            <person name="Jo S.H."/>
            <person name="Lee B.W."/>
            <person name="Cho H.T."/>
            <person name="Choi H.S."/>
            <person name="Lee M.S."/>
            <person name="Yu Y."/>
            <person name="Do Choi Y."/>
            <person name="Park B.S."/>
            <person name="van Deynze A."/>
            <person name="Ashrafi H."/>
            <person name="Hill T."/>
            <person name="Kim W.T."/>
            <person name="Pai H.S."/>
            <person name="Ahn H.K."/>
            <person name="Yeam I."/>
            <person name="Giovannoni J.J."/>
            <person name="Rose J.K."/>
            <person name="Sorensen I."/>
            <person name="Lee S.J."/>
            <person name="Kim R.W."/>
            <person name="Choi I.Y."/>
            <person name="Choi B.S."/>
            <person name="Lim J.S."/>
            <person name="Lee Y.H."/>
            <person name="Choi D."/>
        </authorList>
    </citation>
    <scope>NUCLEOTIDE SEQUENCE [LARGE SCALE GENOMIC DNA]</scope>
    <source>
        <strain evidence="7">cv. CM334</strain>
    </source>
</reference>
<sequence length="352" mass="38628">MFMQSIGVTSGTLNTNPISKNKEKYKQGHFLDQEGASPFPPSASPSSSRLHFFNPAALLPLYSAGSLLPSHWQEPDKEQEREAAQFQRSSPSPVYFTVATLMEKIVGPLSAGSLRLASTDVKVNPIVSSVVVTTISHYHGGCLVGKVVDRNLRLFGALRVVDGSTFTVSPGTNPQATLLMLGREEHDSEREKKGNPFMAAYLRTFKNSCDSLASINAPVSQSDMFTFLLAGLPSEYESFVTTAKLQRPKPTMAELRSSLLLHESWLQQMHPITMLMILYTNRVRTRPRTPVRAALAHSFVVASLRSLRWSQALTRRIGTHNSSPGLGKVKIESGTENEAGTDLSFGRVCFTS</sequence>
<dbReference type="EMBL" id="AYRZ02000001">
    <property type="protein sequence ID" value="PHT92819.1"/>
    <property type="molecule type" value="Genomic_DNA"/>
</dbReference>
<organism evidence="6 7">
    <name type="scientific">Capsicum annuum</name>
    <name type="common">Capsicum pepper</name>
    <dbReference type="NCBI Taxonomy" id="4072"/>
    <lineage>
        <taxon>Eukaryota</taxon>
        <taxon>Viridiplantae</taxon>
        <taxon>Streptophyta</taxon>
        <taxon>Embryophyta</taxon>
        <taxon>Tracheophyta</taxon>
        <taxon>Spermatophyta</taxon>
        <taxon>Magnoliopsida</taxon>
        <taxon>eudicotyledons</taxon>
        <taxon>Gunneridae</taxon>
        <taxon>Pentapetalae</taxon>
        <taxon>asterids</taxon>
        <taxon>lamiids</taxon>
        <taxon>Solanales</taxon>
        <taxon>Solanaceae</taxon>
        <taxon>Solanoideae</taxon>
        <taxon>Capsiceae</taxon>
        <taxon>Capsicum</taxon>
    </lineage>
</organism>
<evidence type="ECO:0000313" key="7">
    <source>
        <dbReference type="Proteomes" id="UP000222542"/>
    </source>
</evidence>
<evidence type="ECO:0000256" key="3">
    <source>
        <dbReference type="ARBA" id="ARBA00022827"/>
    </source>
</evidence>
<feature type="region of interest" description="Disordered" evidence="4">
    <location>
        <begin position="1"/>
        <end position="20"/>
    </location>
</feature>
<name>A0A2G3AF04_CAPAN</name>
<evidence type="ECO:0000256" key="2">
    <source>
        <dbReference type="ARBA" id="ARBA00022630"/>
    </source>
</evidence>
<evidence type="ECO:0000313" key="6">
    <source>
        <dbReference type="EMBL" id="PHT92819.1"/>
    </source>
</evidence>
<keyword evidence="3" id="KW-0274">FAD</keyword>
<accession>A0A2G3AF04</accession>
<evidence type="ECO:0000256" key="1">
    <source>
        <dbReference type="ARBA" id="ARBA00001974"/>
    </source>
</evidence>
<gene>
    <name evidence="6" type="ORF">T459_00701</name>
</gene>
<keyword evidence="2" id="KW-0285">Flavoprotein</keyword>
<dbReference type="Proteomes" id="UP000222542">
    <property type="component" value="Unassembled WGS sequence"/>
</dbReference>
<comment type="cofactor">
    <cofactor evidence="1">
        <name>FAD</name>
        <dbReference type="ChEBI" id="CHEBI:57692"/>
    </cofactor>
</comment>
<dbReference type="PANTHER" id="PTHR45968:SF31">
    <property type="entry name" value="GLUCOSE-METHANOL-CHOLINE (GMC) OXIDOREDUCTASE FAMILY PROTEIN"/>
    <property type="match status" value="1"/>
</dbReference>
<dbReference type="InterPro" id="IPR036188">
    <property type="entry name" value="FAD/NAD-bd_sf"/>
</dbReference>
<reference evidence="6 7" key="2">
    <citation type="journal article" date="2017" name="Genome Biol.">
        <title>New reference genome sequences of hot pepper reveal the massive evolution of plant disease-resistance genes by retroduplication.</title>
        <authorList>
            <person name="Kim S."/>
            <person name="Park J."/>
            <person name="Yeom S.I."/>
            <person name="Kim Y.M."/>
            <person name="Seo E."/>
            <person name="Kim K.T."/>
            <person name="Kim M.S."/>
            <person name="Lee J.M."/>
            <person name="Cheong K."/>
            <person name="Shin H.S."/>
            <person name="Kim S.B."/>
            <person name="Han K."/>
            <person name="Lee J."/>
            <person name="Park M."/>
            <person name="Lee H.A."/>
            <person name="Lee H.Y."/>
            <person name="Lee Y."/>
            <person name="Oh S."/>
            <person name="Lee J.H."/>
            <person name="Choi E."/>
            <person name="Choi E."/>
            <person name="Lee S.E."/>
            <person name="Jeon J."/>
            <person name="Kim H."/>
            <person name="Choi G."/>
            <person name="Song H."/>
            <person name="Lee J."/>
            <person name="Lee S.C."/>
            <person name="Kwon J.K."/>
            <person name="Lee H.Y."/>
            <person name="Koo N."/>
            <person name="Hong Y."/>
            <person name="Kim R.W."/>
            <person name="Kang W.H."/>
            <person name="Huh J.H."/>
            <person name="Kang B.C."/>
            <person name="Yang T.J."/>
            <person name="Lee Y.H."/>
            <person name="Bennetzen J.L."/>
            <person name="Choi D."/>
        </authorList>
    </citation>
    <scope>NUCLEOTIDE SEQUENCE [LARGE SCALE GENOMIC DNA]</scope>
    <source>
        <strain evidence="7">cv. CM334</strain>
    </source>
</reference>
<protein>
    <recommendedName>
        <fullName evidence="5">Glucose-methanol-choline oxidoreductase C-terminal domain-containing protein</fullName>
    </recommendedName>
</protein>
<dbReference type="Pfam" id="PF14223">
    <property type="entry name" value="Retrotran_gag_2"/>
    <property type="match status" value="1"/>
</dbReference>
<keyword evidence="7" id="KW-1185">Reference proteome</keyword>
<proteinExistence type="predicted"/>
<evidence type="ECO:0000259" key="5">
    <source>
        <dbReference type="Pfam" id="PF05199"/>
    </source>
</evidence>
<dbReference type="InterPro" id="IPR007867">
    <property type="entry name" value="GMC_OxRtase_C"/>
</dbReference>
<dbReference type="STRING" id="4072.A0A2G3AF04"/>
<feature type="compositionally biased region" description="Polar residues" evidence="4">
    <location>
        <begin position="1"/>
        <end position="19"/>
    </location>
</feature>
<dbReference type="InterPro" id="IPR051871">
    <property type="entry name" value="GMC_Oxidoreductase-Related"/>
</dbReference>
<dbReference type="PANTHER" id="PTHR45968">
    <property type="entry name" value="OSJNBA0019K04.7 PROTEIN"/>
    <property type="match status" value="1"/>
</dbReference>
<dbReference type="GO" id="GO:0016614">
    <property type="term" value="F:oxidoreductase activity, acting on CH-OH group of donors"/>
    <property type="evidence" value="ECO:0007669"/>
    <property type="project" value="InterPro"/>
</dbReference>